<dbReference type="RefSeq" id="WP_039000789.1">
    <property type="nucleotide sequence ID" value="NZ_CP014327.1"/>
</dbReference>
<evidence type="ECO:0000313" key="2">
    <source>
        <dbReference type="Proteomes" id="UP000070371"/>
    </source>
</evidence>
<proteinExistence type="predicted"/>
<organism evidence="1 2">
    <name type="scientific">Falsihalocynthiibacter arcticus</name>
    <dbReference type="NCBI Taxonomy" id="1579316"/>
    <lineage>
        <taxon>Bacteria</taxon>
        <taxon>Pseudomonadati</taxon>
        <taxon>Pseudomonadota</taxon>
        <taxon>Alphaproteobacteria</taxon>
        <taxon>Rhodobacterales</taxon>
        <taxon>Roseobacteraceae</taxon>
        <taxon>Falsihalocynthiibacter</taxon>
    </lineage>
</organism>
<gene>
    <name evidence="1" type="ORF">RC74_18020</name>
</gene>
<dbReference type="PIRSF" id="PIRSF015736">
    <property type="entry name" value="MI"/>
    <property type="match status" value="1"/>
</dbReference>
<dbReference type="InterPro" id="IPR053714">
    <property type="entry name" value="Iso_Racemase_Enz_sf"/>
</dbReference>
<dbReference type="Pfam" id="PF17645">
    <property type="entry name" value="Amdase"/>
    <property type="match status" value="1"/>
</dbReference>
<reference evidence="1 2" key="1">
    <citation type="submission" date="2016-02" db="EMBL/GenBank/DDBJ databases">
        <title>Complete genome sequence of Halocynthiibacter arcticus PAMC 20958t from arctic marine sediment.</title>
        <authorList>
            <person name="Lee Y.M."/>
            <person name="Baek K."/>
            <person name="Lee H.K."/>
            <person name="Shin S.C."/>
        </authorList>
    </citation>
    <scope>NUCLEOTIDE SEQUENCE [LARGE SCALE GENOMIC DNA]</scope>
    <source>
        <strain evidence="1">PAMC 20958</strain>
    </source>
</reference>
<dbReference type="STRING" id="1579316.RC74_18020"/>
<protein>
    <submittedName>
        <fullName evidence="1">Ectoine utilization protein EutA</fullName>
    </submittedName>
</protein>
<dbReference type="Proteomes" id="UP000070371">
    <property type="component" value="Chromosome"/>
</dbReference>
<dbReference type="Gene3D" id="3.40.50.12500">
    <property type="match status" value="1"/>
</dbReference>
<sequence>MPMNVTSTVSAVPIEMDARPVKKRIALVVLATDHTTELDFSRICDPADIGVYANRIDYQNPGTRENLLATGPRLTEAAAQILPDEKMDVIAYGCTAASVVLGNDAVGEYLNAGKPDTPFVTPSSAALEAFKALGARKISVLTPYSAHISDAVVAYFSSHGPEVVRANCLGVDDDREIARLSEYTIIEAACAAMDPDADALFLSCTGLRAAVCIARIEARIGKPVVTSNQAMIWRCLREIGSTKPVVGYGRLFQH</sequence>
<dbReference type="InterPro" id="IPR026286">
    <property type="entry name" value="MaiA/AMDase"/>
</dbReference>
<dbReference type="AlphaFoldDB" id="A0A126V3N1"/>
<dbReference type="InterPro" id="IPR014332">
    <property type="entry name" value="Ectoine_EutA"/>
</dbReference>
<accession>A0A126V3N1</accession>
<evidence type="ECO:0000313" key="1">
    <source>
        <dbReference type="EMBL" id="AML52900.1"/>
    </source>
</evidence>
<dbReference type="NCBIfam" id="TIGR02990">
    <property type="entry name" value="ectoine_eutA"/>
    <property type="match status" value="1"/>
</dbReference>
<dbReference type="PANTHER" id="PTHR40267:SF1">
    <property type="entry name" value="BLR3294 PROTEIN"/>
    <property type="match status" value="1"/>
</dbReference>
<dbReference type="KEGG" id="hat:RC74_18020"/>
<dbReference type="EMBL" id="CP014327">
    <property type="protein sequence ID" value="AML52900.1"/>
    <property type="molecule type" value="Genomic_DNA"/>
</dbReference>
<dbReference type="PANTHER" id="PTHR40267">
    <property type="entry name" value="BLR3294 PROTEIN"/>
    <property type="match status" value="1"/>
</dbReference>
<name>A0A126V3N1_9RHOB</name>
<dbReference type="OrthoDB" id="9816064at2"/>
<keyword evidence="2" id="KW-1185">Reference proteome</keyword>